<dbReference type="GO" id="GO:0000156">
    <property type="term" value="F:phosphorelay response regulator activity"/>
    <property type="evidence" value="ECO:0007669"/>
    <property type="project" value="TreeGrafter"/>
</dbReference>
<dbReference type="EMBL" id="PCWA01000095">
    <property type="protein sequence ID" value="PIQ88616.1"/>
    <property type="molecule type" value="Genomic_DNA"/>
</dbReference>
<sequence length="230" mass="26117">MKEKILIVEDEKDIVKMLDYNLKKENFRVLSCGDGEDALKLASREQPDLILLDLMLPGIDGLEVCKSLKNERKTANIPIIMLTAKSQETDKVIGLELGADDYIAKPFSPRELIARIKAVLRRSRERDRLPEIFKAGDLTIDFSVISASVKNKPIELTAKEFELLAALIKARGRVLSRDFLLDNIWGFDKAAEIQTRTVDVHIRTLRKKLKSEAKRVVTVKSYGYRFNSEG</sequence>
<protein>
    <submittedName>
        <fullName evidence="10">DNA-binding response regulator</fullName>
    </submittedName>
</protein>
<name>A0A2H0LW78_9BACT</name>
<proteinExistence type="predicted"/>
<dbReference type="CDD" id="cd00383">
    <property type="entry name" value="trans_reg_C"/>
    <property type="match status" value="1"/>
</dbReference>
<reference evidence="10 11" key="1">
    <citation type="submission" date="2017-09" db="EMBL/GenBank/DDBJ databases">
        <title>Depth-based differentiation of microbial function through sediment-hosted aquifers and enrichment of novel symbionts in the deep terrestrial subsurface.</title>
        <authorList>
            <person name="Probst A.J."/>
            <person name="Ladd B."/>
            <person name="Jarett J.K."/>
            <person name="Geller-Mcgrath D.E."/>
            <person name="Sieber C.M."/>
            <person name="Emerson J.B."/>
            <person name="Anantharaman K."/>
            <person name="Thomas B.C."/>
            <person name="Malmstrom R."/>
            <person name="Stieglmeier M."/>
            <person name="Klingl A."/>
            <person name="Woyke T."/>
            <person name="Ryan C.M."/>
            <person name="Banfield J.F."/>
        </authorList>
    </citation>
    <scope>NUCLEOTIDE SEQUENCE [LARGE SCALE GENOMIC DNA]</scope>
    <source>
        <strain evidence="10">CG11_big_fil_rev_8_21_14_0_20_42_13</strain>
    </source>
</reference>
<keyword evidence="1 6" id="KW-0597">Phosphoprotein</keyword>
<dbReference type="GO" id="GO:0032993">
    <property type="term" value="C:protein-DNA complex"/>
    <property type="evidence" value="ECO:0007669"/>
    <property type="project" value="TreeGrafter"/>
</dbReference>
<dbReference type="Gene3D" id="1.10.10.10">
    <property type="entry name" value="Winged helix-like DNA-binding domain superfamily/Winged helix DNA-binding domain"/>
    <property type="match status" value="1"/>
</dbReference>
<evidence type="ECO:0000259" key="9">
    <source>
        <dbReference type="PROSITE" id="PS51755"/>
    </source>
</evidence>
<dbReference type="GO" id="GO:0000976">
    <property type="term" value="F:transcription cis-regulatory region binding"/>
    <property type="evidence" value="ECO:0007669"/>
    <property type="project" value="TreeGrafter"/>
</dbReference>
<keyword evidence="2" id="KW-0902">Two-component regulatory system</keyword>
<feature type="domain" description="Response regulatory" evidence="8">
    <location>
        <begin position="4"/>
        <end position="120"/>
    </location>
</feature>
<dbReference type="InterPro" id="IPR016032">
    <property type="entry name" value="Sig_transdc_resp-reg_C-effctor"/>
</dbReference>
<dbReference type="Pfam" id="PF00072">
    <property type="entry name" value="Response_reg"/>
    <property type="match status" value="1"/>
</dbReference>
<feature type="DNA-binding region" description="OmpR/PhoB-type" evidence="7">
    <location>
        <begin position="130"/>
        <end position="228"/>
    </location>
</feature>
<keyword evidence="5" id="KW-0804">Transcription</keyword>
<evidence type="ECO:0000256" key="1">
    <source>
        <dbReference type="ARBA" id="ARBA00022553"/>
    </source>
</evidence>
<dbReference type="InterPro" id="IPR036388">
    <property type="entry name" value="WH-like_DNA-bd_sf"/>
</dbReference>
<evidence type="ECO:0000256" key="2">
    <source>
        <dbReference type="ARBA" id="ARBA00023012"/>
    </source>
</evidence>
<dbReference type="PROSITE" id="PS51755">
    <property type="entry name" value="OMPR_PHOB"/>
    <property type="match status" value="1"/>
</dbReference>
<dbReference type="SMART" id="SM00448">
    <property type="entry name" value="REC"/>
    <property type="match status" value="1"/>
</dbReference>
<evidence type="ECO:0000259" key="8">
    <source>
        <dbReference type="PROSITE" id="PS50110"/>
    </source>
</evidence>
<evidence type="ECO:0000256" key="5">
    <source>
        <dbReference type="ARBA" id="ARBA00023163"/>
    </source>
</evidence>
<comment type="caution">
    <text evidence="10">The sequence shown here is derived from an EMBL/GenBank/DDBJ whole genome shotgun (WGS) entry which is preliminary data.</text>
</comment>
<dbReference type="Gene3D" id="6.10.250.690">
    <property type="match status" value="1"/>
</dbReference>
<dbReference type="SUPFAM" id="SSF52172">
    <property type="entry name" value="CheY-like"/>
    <property type="match status" value="1"/>
</dbReference>
<dbReference type="GO" id="GO:0005829">
    <property type="term" value="C:cytosol"/>
    <property type="evidence" value="ECO:0007669"/>
    <property type="project" value="TreeGrafter"/>
</dbReference>
<dbReference type="AlphaFoldDB" id="A0A2H0LW78"/>
<dbReference type="CDD" id="cd19937">
    <property type="entry name" value="REC_OmpR_BsPhoP-like"/>
    <property type="match status" value="1"/>
</dbReference>
<evidence type="ECO:0000256" key="3">
    <source>
        <dbReference type="ARBA" id="ARBA00023015"/>
    </source>
</evidence>
<dbReference type="PANTHER" id="PTHR48111">
    <property type="entry name" value="REGULATOR OF RPOS"/>
    <property type="match status" value="1"/>
</dbReference>
<dbReference type="Pfam" id="PF00486">
    <property type="entry name" value="Trans_reg_C"/>
    <property type="match status" value="1"/>
</dbReference>
<dbReference type="InterPro" id="IPR001789">
    <property type="entry name" value="Sig_transdc_resp-reg_receiver"/>
</dbReference>
<feature type="modified residue" description="4-aspartylphosphate" evidence="6">
    <location>
        <position position="53"/>
    </location>
</feature>
<dbReference type="PANTHER" id="PTHR48111:SF1">
    <property type="entry name" value="TWO-COMPONENT RESPONSE REGULATOR ORR33"/>
    <property type="match status" value="1"/>
</dbReference>
<dbReference type="Proteomes" id="UP000229641">
    <property type="component" value="Unassembled WGS sequence"/>
</dbReference>
<dbReference type="InterPro" id="IPR039420">
    <property type="entry name" value="WalR-like"/>
</dbReference>
<dbReference type="SUPFAM" id="SSF46894">
    <property type="entry name" value="C-terminal effector domain of the bipartite response regulators"/>
    <property type="match status" value="1"/>
</dbReference>
<gene>
    <name evidence="10" type="ORF">COV72_07330</name>
</gene>
<evidence type="ECO:0000256" key="4">
    <source>
        <dbReference type="ARBA" id="ARBA00023125"/>
    </source>
</evidence>
<organism evidence="10 11">
    <name type="scientific">Candidatus Ghiorseimicrobium undicola</name>
    <dbReference type="NCBI Taxonomy" id="1974746"/>
    <lineage>
        <taxon>Bacteria</taxon>
        <taxon>Pseudomonadati</taxon>
        <taxon>Candidatus Omnitrophota</taxon>
        <taxon>Candidatus Ghiorseimicrobium</taxon>
    </lineage>
</organism>
<dbReference type="GO" id="GO:0006355">
    <property type="term" value="P:regulation of DNA-templated transcription"/>
    <property type="evidence" value="ECO:0007669"/>
    <property type="project" value="InterPro"/>
</dbReference>
<dbReference type="Gene3D" id="3.40.50.2300">
    <property type="match status" value="1"/>
</dbReference>
<evidence type="ECO:0000313" key="11">
    <source>
        <dbReference type="Proteomes" id="UP000229641"/>
    </source>
</evidence>
<evidence type="ECO:0000256" key="6">
    <source>
        <dbReference type="PROSITE-ProRule" id="PRU00169"/>
    </source>
</evidence>
<dbReference type="FunFam" id="3.40.50.2300:FF:000001">
    <property type="entry name" value="DNA-binding response regulator PhoB"/>
    <property type="match status" value="1"/>
</dbReference>
<feature type="domain" description="OmpR/PhoB-type" evidence="9">
    <location>
        <begin position="130"/>
        <end position="228"/>
    </location>
</feature>
<dbReference type="InterPro" id="IPR011006">
    <property type="entry name" value="CheY-like_superfamily"/>
</dbReference>
<keyword evidence="3" id="KW-0805">Transcription regulation</keyword>
<accession>A0A2H0LW78</accession>
<dbReference type="InterPro" id="IPR001867">
    <property type="entry name" value="OmpR/PhoB-type_DNA-bd"/>
</dbReference>
<dbReference type="SMART" id="SM00862">
    <property type="entry name" value="Trans_reg_C"/>
    <property type="match status" value="1"/>
</dbReference>
<evidence type="ECO:0000256" key="7">
    <source>
        <dbReference type="PROSITE-ProRule" id="PRU01091"/>
    </source>
</evidence>
<evidence type="ECO:0000313" key="10">
    <source>
        <dbReference type="EMBL" id="PIQ88616.1"/>
    </source>
</evidence>
<dbReference type="PROSITE" id="PS50110">
    <property type="entry name" value="RESPONSE_REGULATORY"/>
    <property type="match status" value="1"/>
</dbReference>
<keyword evidence="4 7" id="KW-0238">DNA-binding</keyword>